<gene>
    <name evidence="2" type="ORF">GCM10010387_16210</name>
</gene>
<keyword evidence="3" id="KW-1185">Reference proteome</keyword>
<dbReference type="EMBL" id="BMWG01000003">
    <property type="protein sequence ID" value="GGZ23743.1"/>
    <property type="molecule type" value="Genomic_DNA"/>
</dbReference>
<reference evidence="2" key="2">
    <citation type="submission" date="2020-09" db="EMBL/GenBank/DDBJ databases">
        <authorList>
            <person name="Sun Q."/>
            <person name="Ohkuma M."/>
        </authorList>
    </citation>
    <scope>NUCLEOTIDE SEQUENCE</scope>
    <source>
        <strain evidence="2">JCM 4988</strain>
    </source>
</reference>
<comment type="caution">
    <text evidence="2">The sequence shown here is derived from an EMBL/GenBank/DDBJ whole genome shotgun (WGS) entry which is preliminary data.</text>
</comment>
<evidence type="ECO:0000256" key="1">
    <source>
        <dbReference type="SAM" id="Phobius"/>
    </source>
</evidence>
<accession>A0A918UP00</accession>
<keyword evidence="1" id="KW-1133">Transmembrane helix</keyword>
<name>A0A918UP00_9ACTN</name>
<proteinExistence type="predicted"/>
<protein>
    <submittedName>
        <fullName evidence="2">Uncharacterized protein</fullName>
    </submittedName>
</protein>
<organism evidence="2 3">
    <name type="scientific">Streptomyces inusitatus</name>
    <dbReference type="NCBI Taxonomy" id="68221"/>
    <lineage>
        <taxon>Bacteria</taxon>
        <taxon>Bacillati</taxon>
        <taxon>Actinomycetota</taxon>
        <taxon>Actinomycetes</taxon>
        <taxon>Kitasatosporales</taxon>
        <taxon>Streptomycetaceae</taxon>
        <taxon>Streptomyces</taxon>
    </lineage>
</organism>
<feature type="transmembrane region" description="Helical" evidence="1">
    <location>
        <begin position="7"/>
        <end position="26"/>
    </location>
</feature>
<keyword evidence="1" id="KW-0472">Membrane</keyword>
<dbReference type="Proteomes" id="UP000630936">
    <property type="component" value="Unassembled WGS sequence"/>
</dbReference>
<dbReference type="AlphaFoldDB" id="A0A918UP00"/>
<keyword evidence="1" id="KW-0812">Transmembrane</keyword>
<evidence type="ECO:0000313" key="3">
    <source>
        <dbReference type="Proteomes" id="UP000630936"/>
    </source>
</evidence>
<reference evidence="2" key="1">
    <citation type="journal article" date="2014" name="Int. J. Syst. Evol. Microbiol.">
        <title>Complete genome sequence of Corynebacterium casei LMG S-19264T (=DSM 44701T), isolated from a smear-ripened cheese.</title>
        <authorList>
            <consortium name="US DOE Joint Genome Institute (JGI-PGF)"/>
            <person name="Walter F."/>
            <person name="Albersmeier A."/>
            <person name="Kalinowski J."/>
            <person name="Ruckert C."/>
        </authorList>
    </citation>
    <scope>NUCLEOTIDE SEQUENCE</scope>
    <source>
        <strain evidence="2">JCM 4988</strain>
    </source>
</reference>
<dbReference type="RefSeq" id="WP_190122238.1">
    <property type="nucleotide sequence ID" value="NZ_BMWG01000003.1"/>
</dbReference>
<evidence type="ECO:0000313" key="2">
    <source>
        <dbReference type="EMBL" id="GGZ23743.1"/>
    </source>
</evidence>
<sequence length="118" mass="12658">MNRTRQAVIAAYATAYGLAVWAGALALDASDALSAIGLFTASVGLLVGIHRECRHAARVIYLIGTYQHLQPADPDCDAAVEYATAVPPGCWCETWWTSLGTVHAKHCPIHRSAKEDIP</sequence>
<feature type="transmembrane region" description="Helical" evidence="1">
    <location>
        <begin position="32"/>
        <end position="49"/>
    </location>
</feature>